<feature type="region of interest" description="Disordered" evidence="1">
    <location>
        <begin position="79"/>
        <end position="98"/>
    </location>
</feature>
<dbReference type="Proteomes" id="UP001211907">
    <property type="component" value="Unassembled WGS sequence"/>
</dbReference>
<accession>A0AAD5SQQ8</accession>
<dbReference type="EMBL" id="JADGJH010002867">
    <property type="protein sequence ID" value="KAJ3094371.1"/>
    <property type="molecule type" value="Genomic_DNA"/>
</dbReference>
<evidence type="ECO:0000313" key="3">
    <source>
        <dbReference type="Proteomes" id="UP001211907"/>
    </source>
</evidence>
<name>A0AAD5SQQ8_9FUNG</name>
<sequence length="128" mass="14223">MEKSTITGFPLYMHPRISVSRQINNSESYMNENALHSGSSNRAKSGGLIGSALNGKRNNLWNWGDAELKRLVAQSNDSAVAKSGNAQVPHSQHEKNNSERQITFSIVIRESEYEFEAPMKLNMLGCIV</sequence>
<evidence type="ECO:0000313" key="2">
    <source>
        <dbReference type="EMBL" id="KAJ3094371.1"/>
    </source>
</evidence>
<gene>
    <name evidence="2" type="ORF">HK100_006155</name>
</gene>
<reference evidence="2" key="1">
    <citation type="submission" date="2020-05" db="EMBL/GenBank/DDBJ databases">
        <title>Phylogenomic resolution of chytrid fungi.</title>
        <authorList>
            <person name="Stajich J.E."/>
            <person name="Amses K."/>
            <person name="Simmons R."/>
            <person name="Seto K."/>
            <person name="Myers J."/>
            <person name="Bonds A."/>
            <person name="Quandt C.A."/>
            <person name="Barry K."/>
            <person name="Liu P."/>
            <person name="Grigoriev I."/>
            <person name="Longcore J.E."/>
            <person name="James T.Y."/>
        </authorList>
    </citation>
    <scope>NUCLEOTIDE SEQUENCE</scope>
    <source>
        <strain evidence="2">JEL0513</strain>
    </source>
</reference>
<proteinExistence type="predicted"/>
<organism evidence="2 3">
    <name type="scientific">Physocladia obscura</name>
    <dbReference type="NCBI Taxonomy" id="109957"/>
    <lineage>
        <taxon>Eukaryota</taxon>
        <taxon>Fungi</taxon>
        <taxon>Fungi incertae sedis</taxon>
        <taxon>Chytridiomycota</taxon>
        <taxon>Chytridiomycota incertae sedis</taxon>
        <taxon>Chytridiomycetes</taxon>
        <taxon>Chytridiales</taxon>
        <taxon>Chytriomycetaceae</taxon>
        <taxon>Physocladia</taxon>
    </lineage>
</organism>
<dbReference type="AlphaFoldDB" id="A0AAD5SQQ8"/>
<comment type="caution">
    <text evidence="2">The sequence shown here is derived from an EMBL/GenBank/DDBJ whole genome shotgun (WGS) entry which is preliminary data.</text>
</comment>
<keyword evidence="3" id="KW-1185">Reference proteome</keyword>
<protein>
    <submittedName>
        <fullName evidence="2">Uncharacterized protein</fullName>
    </submittedName>
</protein>
<evidence type="ECO:0000256" key="1">
    <source>
        <dbReference type="SAM" id="MobiDB-lite"/>
    </source>
</evidence>
<feature type="compositionally biased region" description="Polar residues" evidence="1">
    <location>
        <begin position="79"/>
        <end position="90"/>
    </location>
</feature>